<evidence type="ECO:0000256" key="8">
    <source>
        <dbReference type="SAM" id="SignalP"/>
    </source>
</evidence>
<name>A0A8D3AR64_SCOMX</name>
<dbReference type="InterPro" id="IPR001128">
    <property type="entry name" value="Cyt_P450"/>
</dbReference>
<reference evidence="9" key="2">
    <citation type="submission" date="2025-08" db="UniProtKB">
        <authorList>
            <consortium name="Ensembl"/>
        </authorList>
    </citation>
    <scope>IDENTIFICATION</scope>
</reference>
<dbReference type="Proteomes" id="UP000694558">
    <property type="component" value="Chromosome 10"/>
</dbReference>
<evidence type="ECO:0000256" key="2">
    <source>
        <dbReference type="ARBA" id="ARBA00010617"/>
    </source>
</evidence>
<evidence type="ECO:0000313" key="9">
    <source>
        <dbReference type="Ensembl" id="ENSSMAP00000022199.2"/>
    </source>
</evidence>
<dbReference type="PRINTS" id="PR00385">
    <property type="entry name" value="P450"/>
</dbReference>
<dbReference type="GO" id="GO:0005506">
    <property type="term" value="F:iron ion binding"/>
    <property type="evidence" value="ECO:0007669"/>
    <property type="project" value="InterPro"/>
</dbReference>
<evidence type="ECO:0000256" key="3">
    <source>
        <dbReference type="ARBA" id="ARBA00022617"/>
    </source>
</evidence>
<dbReference type="InterPro" id="IPR002401">
    <property type="entry name" value="Cyt_P450_E_grp-I"/>
</dbReference>
<comment type="cofactor">
    <cofactor evidence="1 6">
        <name>heme</name>
        <dbReference type="ChEBI" id="CHEBI:30413"/>
    </cofactor>
</comment>
<gene>
    <name evidence="9" type="primary">LOC118315598</name>
</gene>
<keyword evidence="5 6" id="KW-0408">Iron</keyword>
<evidence type="ECO:0000256" key="1">
    <source>
        <dbReference type="ARBA" id="ARBA00001971"/>
    </source>
</evidence>
<comment type="similarity">
    <text evidence="2 7">Belongs to the cytochrome P450 family.</text>
</comment>
<dbReference type="InterPro" id="IPR017972">
    <property type="entry name" value="Cyt_P450_CS"/>
</dbReference>
<evidence type="ECO:0000256" key="4">
    <source>
        <dbReference type="ARBA" id="ARBA00022723"/>
    </source>
</evidence>
<evidence type="ECO:0000256" key="6">
    <source>
        <dbReference type="PIRSR" id="PIRSR602401-1"/>
    </source>
</evidence>
<feature type="signal peptide" evidence="8">
    <location>
        <begin position="1"/>
        <end position="24"/>
    </location>
</feature>
<dbReference type="Pfam" id="PF00067">
    <property type="entry name" value="p450"/>
    <property type="match status" value="2"/>
</dbReference>
<keyword evidence="7" id="KW-0560">Oxidoreductase</keyword>
<evidence type="ECO:0000256" key="5">
    <source>
        <dbReference type="ARBA" id="ARBA00023004"/>
    </source>
</evidence>
<dbReference type="PROSITE" id="PS00086">
    <property type="entry name" value="CYTOCHROME_P450"/>
    <property type="match status" value="1"/>
</dbReference>
<keyword evidence="4 6" id="KW-0479">Metal-binding</keyword>
<dbReference type="InterPro" id="IPR050182">
    <property type="entry name" value="Cytochrome_P450_fam2"/>
</dbReference>
<accession>A0A8D3AR64</accession>
<dbReference type="SUPFAM" id="SSF48264">
    <property type="entry name" value="Cytochrome P450"/>
    <property type="match status" value="2"/>
</dbReference>
<dbReference type="GO" id="GO:0006805">
    <property type="term" value="P:xenobiotic metabolic process"/>
    <property type="evidence" value="ECO:0007669"/>
    <property type="project" value="TreeGrafter"/>
</dbReference>
<reference evidence="9" key="1">
    <citation type="submission" date="2023-05" db="EMBL/GenBank/DDBJ databases">
        <title>High-quality long-read genome of Scophthalmus maximus.</title>
        <authorList>
            <person name="Lien S."/>
            <person name="Martinez P."/>
        </authorList>
    </citation>
    <scope>NUCLEOTIDE SEQUENCE [LARGE SCALE GENOMIC DNA]</scope>
</reference>
<dbReference type="PRINTS" id="PR00463">
    <property type="entry name" value="EP450I"/>
</dbReference>
<feature type="binding site" description="axial binding residue" evidence="6">
    <location>
        <position position="424"/>
    </location>
    <ligand>
        <name>heme</name>
        <dbReference type="ChEBI" id="CHEBI:30413"/>
    </ligand>
    <ligandPart>
        <name>Fe</name>
        <dbReference type="ChEBI" id="CHEBI:18248"/>
    </ligandPart>
</feature>
<proteinExistence type="inferred from homology"/>
<dbReference type="GO" id="GO:0005737">
    <property type="term" value="C:cytoplasm"/>
    <property type="evidence" value="ECO:0007669"/>
    <property type="project" value="TreeGrafter"/>
</dbReference>
<dbReference type="AlphaFoldDB" id="A0A8D3AR64"/>
<dbReference type="GO" id="GO:0020037">
    <property type="term" value="F:heme binding"/>
    <property type="evidence" value="ECO:0007669"/>
    <property type="project" value="InterPro"/>
</dbReference>
<keyword evidence="7" id="KW-0503">Monooxygenase</keyword>
<protein>
    <submittedName>
        <fullName evidence="9">Uncharacterized protein</fullName>
    </submittedName>
</protein>
<dbReference type="PANTHER" id="PTHR24300">
    <property type="entry name" value="CYTOCHROME P450 508A4-RELATED"/>
    <property type="match status" value="1"/>
</dbReference>
<keyword evidence="8" id="KW-0732">Signal</keyword>
<evidence type="ECO:0000256" key="7">
    <source>
        <dbReference type="RuleBase" id="RU000461"/>
    </source>
</evidence>
<dbReference type="GO" id="GO:0006082">
    <property type="term" value="P:organic acid metabolic process"/>
    <property type="evidence" value="ECO:0007669"/>
    <property type="project" value="TreeGrafter"/>
</dbReference>
<organism evidence="9 10">
    <name type="scientific">Scophthalmus maximus</name>
    <name type="common">Turbot</name>
    <name type="synonym">Psetta maxima</name>
    <dbReference type="NCBI Taxonomy" id="52904"/>
    <lineage>
        <taxon>Eukaryota</taxon>
        <taxon>Metazoa</taxon>
        <taxon>Chordata</taxon>
        <taxon>Craniata</taxon>
        <taxon>Vertebrata</taxon>
        <taxon>Euteleostomi</taxon>
        <taxon>Actinopterygii</taxon>
        <taxon>Neopterygii</taxon>
        <taxon>Teleostei</taxon>
        <taxon>Neoteleostei</taxon>
        <taxon>Acanthomorphata</taxon>
        <taxon>Carangaria</taxon>
        <taxon>Pleuronectiformes</taxon>
        <taxon>Pleuronectoidei</taxon>
        <taxon>Scophthalmidae</taxon>
        <taxon>Scophthalmus</taxon>
    </lineage>
</organism>
<dbReference type="InterPro" id="IPR036396">
    <property type="entry name" value="Cyt_P450_sf"/>
</dbReference>
<dbReference type="Gene3D" id="1.10.630.10">
    <property type="entry name" value="Cytochrome P450"/>
    <property type="match status" value="2"/>
</dbReference>
<dbReference type="GeneTree" id="ENSGT00940000163301"/>
<dbReference type="GO" id="GO:0016712">
    <property type="term" value="F:oxidoreductase activity, acting on paired donors, with incorporation or reduction of molecular oxygen, reduced flavin or flavoprotein as one donor, and incorporation of one atom of oxygen"/>
    <property type="evidence" value="ECO:0007669"/>
    <property type="project" value="TreeGrafter"/>
</dbReference>
<keyword evidence="3 6" id="KW-0349">Heme</keyword>
<sequence length="494" mass="55614">MFVSVALFFASALLFLLLFQNRRAKDFPPGPRAIPVFGNLLQLNLESPLADMEKLAKRYGNVYSLFIGARPMVVINGVQALKEALVDKGASFSGRPKNLMVNHAVQVKAHAPGVVLADFGPCWRDHRRFGLMILRNFGLGKRSMEQRILGEIHTVIKVLDESVGKAMDPHLLFHNAASNVICQVLFAKQFDYDDEFMTFFVSLFHETSKIINGRWGMIYDSIPMVRSLPLPFQKAFRMFKVSCVNLSANRPLKIPLFHYKENGCGGVSVICRFEPLPVGVAARMTMLSRRSVATTAPRPSVPDVSPSSSERCQREIDTVLDGKDQVSFEDRHKMPYVQAVIHEIQRKANTVPLSVFHCTTEDTELMGYSIPKGTIIIPNLCSAMVEEGQWKSHHEFHPENFLNDQGEFVKPEAFMPFSIGPRTCLGEGLARMELFLILVTLLRKFRFIWPEDAGEPDFVPVFGTTQTPKPYRMKVQLRGADMKNPNQTSSSNCD</sequence>
<evidence type="ECO:0000313" key="10">
    <source>
        <dbReference type="Proteomes" id="UP000694558"/>
    </source>
</evidence>
<dbReference type="Ensembl" id="ENSSMAT00000022458.2">
    <property type="protein sequence ID" value="ENSSMAP00000022199.2"/>
    <property type="gene ID" value="ENSSMAG00000012733.2"/>
</dbReference>
<feature type="chain" id="PRO_5034942968" evidence="8">
    <location>
        <begin position="25"/>
        <end position="494"/>
    </location>
</feature>
<dbReference type="PANTHER" id="PTHR24300:SF327">
    <property type="entry name" value="CYTOCHROME P450 2F2-RELATED"/>
    <property type="match status" value="1"/>
</dbReference>